<dbReference type="AlphaFoldDB" id="A0AB38NYH6"/>
<reference evidence="3 4" key="1">
    <citation type="journal article" date="2019" name="Sci. Rep.">
        <title>Differences in resource use lead to coexistence of seed-transmitted microbial populations.</title>
        <authorList>
            <person name="Torres-Cortes G."/>
            <person name="Garcia B.J."/>
            <person name="Compant S."/>
            <person name="Rezki S."/>
            <person name="Jones P."/>
            <person name="Preveaux A."/>
            <person name="Briand M."/>
            <person name="Roulet A."/>
            <person name="Bouchez O."/>
            <person name="Jacobson D."/>
            <person name="Barret M."/>
        </authorList>
    </citation>
    <scope>NUCLEOTIDE SEQUENCE [LARGE SCALE GENOMIC DNA]</scope>
    <source>
        <strain evidence="3 4">CFBP13530</strain>
    </source>
</reference>
<keyword evidence="2" id="KW-1133">Transmembrane helix</keyword>
<accession>A0AB38NYH6</accession>
<dbReference type="EMBL" id="QGAL01000013">
    <property type="protein sequence ID" value="TKK13621.1"/>
    <property type="molecule type" value="Genomic_DNA"/>
</dbReference>
<proteinExistence type="predicted"/>
<feature type="coiled-coil region" evidence="1">
    <location>
        <begin position="45"/>
        <end position="113"/>
    </location>
</feature>
<protein>
    <submittedName>
        <fullName evidence="3">Uncharacterized protein</fullName>
    </submittedName>
</protein>
<evidence type="ECO:0000313" key="3">
    <source>
        <dbReference type="EMBL" id="TKK13621.1"/>
    </source>
</evidence>
<dbReference type="Proteomes" id="UP000306327">
    <property type="component" value="Unassembled WGS sequence"/>
</dbReference>
<gene>
    <name evidence="3" type="ORF">EcCFBP13530_22735</name>
</gene>
<keyword evidence="2" id="KW-0472">Membrane</keyword>
<evidence type="ECO:0000313" key="4">
    <source>
        <dbReference type="Proteomes" id="UP000306327"/>
    </source>
</evidence>
<organism evidence="3 4">
    <name type="scientific">Enterobacter cancerogenus</name>
    <dbReference type="NCBI Taxonomy" id="69218"/>
    <lineage>
        <taxon>Bacteria</taxon>
        <taxon>Pseudomonadati</taxon>
        <taxon>Pseudomonadota</taxon>
        <taxon>Gammaproteobacteria</taxon>
        <taxon>Enterobacterales</taxon>
        <taxon>Enterobacteriaceae</taxon>
        <taxon>Enterobacter</taxon>
        <taxon>Enterobacter cloacae complex</taxon>
    </lineage>
</organism>
<evidence type="ECO:0000256" key="2">
    <source>
        <dbReference type="SAM" id="Phobius"/>
    </source>
</evidence>
<keyword evidence="2" id="KW-0812">Transmembrane</keyword>
<dbReference type="RefSeq" id="WP_137273502.1">
    <property type="nucleotide sequence ID" value="NZ_QGAL01000013.1"/>
</dbReference>
<keyword evidence="1" id="KW-0175">Coiled coil</keyword>
<sequence>MQDEIRAPKTARDALLIELIGDLGVLHDNIKSLPEAINQATAGSIETIANAVEEAEKTASKLSESIEQKKEAVLVDLKTSVKQTLDEHAFSVFSELEDKVNGLQKRIATFELSDPKSRRLNIILACTLALSLLLSSSAVFAVYSAAKSTISDLNMIISSQDKTASK</sequence>
<comment type="caution">
    <text evidence="3">The sequence shown here is derived from an EMBL/GenBank/DDBJ whole genome shotgun (WGS) entry which is preliminary data.</text>
</comment>
<evidence type="ECO:0000256" key="1">
    <source>
        <dbReference type="SAM" id="Coils"/>
    </source>
</evidence>
<name>A0AB38NYH6_9ENTR</name>
<feature type="transmembrane region" description="Helical" evidence="2">
    <location>
        <begin position="122"/>
        <end position="146"/>
    </location>
</feature>